<gene>
    <name evidence="1" type="ORF">NCTC13652_02332</name>
</gene>
<dbReference type="EMBL" id="LR134473">
    <property type="protein sequence ID" value="VEI04109.1"/>
    <property type="molecule type" value="Genomic_DNA"/>
</dbReference>
<name>A0A3S4WYG5_9ACTN</name>
<reference evidence="1 2" key="1">
    <citation type="submission" date="2018-12" db="EMBL/GenBank/DDBJ databases">
        <authorList>
            <consortium name="Pathogen Informatics"/>
        </authorList>
    </citation>
    <scope>NUCLEOTIDE SEQUENCE [LARGE SCALE GENOMIC DNA]</scope>
    <source>
        <strain evidence="1 2">NCTC13652</strain>
    </source>
</reference>
<accession>A0A3S4WYG5</accession>
<dbReference type="Proteomes" id="UP000277858">
    <property type="component" value="Chromosome"/>
</dbReference>
<dbReference type="AlphaFoldDB" id="A0A3S4WYG5"/>
<dbReference type="Pfam" id="PF25209">
    <property type="entry name" value="Phage_capsid_4"/>
    <property type="match status" value="1"/>
</dbReference>
<dbReference type="STRING" id="1122997.GCA_000425285_01142"/>
<keyword evidence="2" id="KW-1185">Reference proteome</keyword>
<dbReference type="RefSeq" id="WP_028702821.1">
    <property type="nucleotide sequence ID" value="NZ_LR134473.1"/>
</dbReference>
<proteinExistence type="predicted"/>
<evidence type="ECO:0000313" key="2">
    <source>
        <dbReference type="Proteomes" id="UP000277858"/>
    </source>
</evidence>
<evidence type="ECO:0008006" key="3">
    <source>
        <dbReference type="Google" id="ProtNLM"/>
    </source>
</evidence>
<evidence type="ECO:0000313" key="1">
    <source>
        <dbReference type="EMBL" id="VEI04109.1"/>
    </source>
</evidence>
<organism evidence="1 2">
    <name type="scientific">Acidipropionibacterium jensenii</name>
    <dbReference type="NCBI Taxonomy" id="1749"/>
    <lineage>
        <taxon>Bacteria</taxon>
        <taxon>Bacillati</taxon>
        <taxon>Actinomycetota</taxon>
        <taxon>Actinomycetes</taxon>
        <taxon>Propionibacteriales</taxon>
        <taxon>Propionibacteriaceae</taxon>
        <taxon>Acidipropionibacterium</taxon>
    </lineage>
</organism>
<protein>
    <recommendedName>
        <fullName evidence="3">Major capsid protein</fullName>
    </recommendedName>
</protein>
<sequence length="313" mass="34006">MYKYAGTPAGLDSSLTAVEIHYLLKNPTILAQRFKSLVDEHFIADYLLTGRYQAVGGAIVYPAHDLDIYPENEPEEVAPGAQYPLTQMDSGQLAISHTTKRGFGTHVTDEEISRLLLNPVNEAFAFLSNGVVRQTDEIAMSTISSKVTATFASSKKWTGNPSEADNVRGIVTSIKGAAAKMRGLKLGLTPDTVVLTEAQYETAMAELLLAGFLPREQDNPLLDGVWPTVMGLTWMTSPHVPFTDPLLLDREQLGGMADEAIETPEFTSVVNNVQLASERLQGRDAYELRARRVTVPVVLRSAAGVRITGTGLS</sequence>